<feature type="region of interest" description="Disordered" evidence="1">
    <location>
        <begin position="279"/>
        <end position="298"/>
    </location>
</feature>
<dbReference type="GeneID" id="9587111"/>
<evidence type="ECO:0000256" key="1">
    <source>
        <dbReference type="SAM" id="MobiDB-lite"/>
    </source>
</evidence>
<feature type="non-terminal residue" evidence="2">
    <location>
        <position position="381"/>
    </location>
</feature>
<dbReference type="VEuPathDB" id="FungiDB:SCHCODRAFT_02482443"/>
<name>D8PUF2_SCHCM</name>
<dbReference type="AlphaFoldDB" id="D8PUF2"/>
<gene>
    <name evidence="2" type="ORF">SCHCODRAFT_104904</name>
</gene>
<reference evidence="2 3" key="1">
    <citation type="journal article" date="2010" name="Nat. Biotechnol.">
        <title>Genome sequence of the model mushroom Schizophyllum commune.</title>
        <authorList>
            <person name="Ohm R.A."/>
            <person name="de Jong J.F."/>
            <person name="Lugones L.G."/>
            <person name="Aerts A."/>
            <person name="Kothe E."/>
            <person name="Stajich J.E."/>
            <person name="de Vries R.P."/>
            <person name="Record E."/>
            <person name="Levasseur A."/>
            <person name="Baker S.E."/>
            <person name="Bartholomew K.A."/>
            <person name="Coutinho P.M."/>
            <person name="Erdmann S."/>
            <person name="Fowler T.J."/>
            <person name="Gathman A.C."/>
            <person name="Lombard V."/>
            <person name="Henrissat B."/>
            <person name="Knabe N."/>
            <person name="Kuees U."/>
            <person name="Lilly W.W."/>
            <person name="Lindquist E."/>
            <person name="Lucas S."/>
            <person name="Magnuson J.K."/>
            <person name="Piumi F."/>
            <person name="Raudaskoski M."/>
            <person name="Salamov A."/>
            <person name="Schmutz J."/>
            <person name="Schwarze F.W.M.R."/>
            <person name="vanKuyk P.A."/>
            <person name="Horton J.S."/>
            <person name="Grigoriev I.V."/>
            <person name="Woesten H.A.B."/>
        </authorList>
    </citation>
    <scope>NUCLEOTIDE SEQUENCE [LARGE SCALE GENOMIC DNA]</scope>
    <source>
        <strain evidence="3">H4-8 / FGSC 9210</strain>
    </source>
</reference>
<dbReference type="KEGG" id="scm:SCHCO_02482443"/>
<dbReference type="RefSeq" id="XP_003034795.1">
    <property type="nucleotide sequence ID" value="XM_003034749.1"/>
</dbReference>
<organism evidence="3">
    <name type="scientific">Schizophyllum commune (strain H4-8 / FGSC 9210)</name>
    <name type="common">Split gill fungus</name>
    <dbReference type="NCBI Taxonomy" id="578458"/>
    <lineage>
        <taxon>Eukaryota</taxon>
        <taxon>Fungi</taxon>
        <taxon>Dikarya</taxon>
        <taxon>Basidiomycota</taxon>
        <taxon>Agaricomycotina</taxon>
        <taxon>Agaricomycetes</taxon>
        <taxon>Agaricomycetidae</taxon>
        <taxon>Agaricales</taxon>
        <taxon>Schizophyllaceae</taxon>
        <taxon>Schizophyllum</taxon>
    </lineage>
</organism>
<evidence type="ECO:0000313" key="2">
    <source>
        <dbReference type="EMBL" id="EFI99892.1"/>
    </source>
</evidence>
<dbReference type="OrthoDB" id="2874458at2759"/>
<feature type="region of interest" description="Disordered" evidence="1">
    <location>
        <begin position="318"/>
        <end position="351"/>
    </location>
</feature>
<dbReference type="InParanoid" id="D8PUF2"/>
<protein>
    <submittedName>
        <fullName evidence="2">Uncharacterized protein</fullName>
    </submittedName>
</protein>
<sequence>MVYQPWLKCPISGETKPENLRRILLIPELADDEDEMKVACTEWFWGLQRGGLSYHLATAHNFLFFREDIAHLYASFQFILAPTFKTFLDVMEFGNWAGVKNRKEKDRSRRRPLTALTPSSGVYRYVFIPMTDAARQLQKEFNLQPQTQEDLNGGLDPITKEPWIEGTEDFPVVECYGHPYSVSTLAEHAFDYYDDWATPVTTQWSLCTLRIIRQWSVSKARDVPRWFIDSPGMDVDDITVNSAEADGYTISRRSQDGDGRPRTVYEGQEALETKVSTWAEGVDPNSKPEEQAPVPREPIPVRRSVRIAERANPYKRPGQAYYYRPESPARKAPWPCPEDEDPYATPPAWATRNGQYPTRRFSSNDWAYFHYSVSLPAPRKS</sequence>
<accession>D8PUF2</accession>
<dbReference type="HOGENOM" id="CLU_062489_0_0_1"/>
<keyword evidence="3" id="KW-1185">Reference proteome</keyword>
<dbReference type="Proteomes" id="UP000007431">
    <property type="component" value="Unassembled WGS sequence"/>
</dbReference>
<evidence type="ECO:0000313" key="3">
    <source>
        <dbReference type="Proteomes" id="UP000007431"/>
    </source>
</evidence>
<proteinExistence type="predicted"/>
<dbReference type="EMBL" id="GL377303">
    <property type="protein sequence ID" value="EFI99892.1"/>
    <property type="molecule type" value="Genomic_DNA"/>
</dbReference>